<comment type="similarity">
    <text evidence="1">Belongs to the sigma-70 factor family. ECF subfamily.</text>
</comment>
<dbReference type="InterPro" id="IPR036388">
    <property type="entry name" value="WH-like_DNA-bd_sf"/>
</dbReference>
<dbReference type="GO" id="GO:0006352">
    <property type="term" value="P:DNA-templated transcription initiation"/>
    <property type="evidence" value="ECO:0007669"/>
    <property type="project" value="InterPro"/>
</dbReference>
<dbReference type="Gene3D" id="1.10.10.10">
    <property type="entry name" value="Winged helix-like DNA-binding domain superfamily/Winged helix DNA-binding domain"/>
    <property type="match status" value="1"/>
</dbReference>
<dbReference type="InterPro" id="IPR013249">
    <property type="entry name" value="RNA_pol_sigma70_r4_t2"/>
</dbReference>
<dbReference type="NCBIfam" id="TIGR02937">
    <property type="entry name" value="sigma70-ECF"/>
    <property type="match status" value="1"/>
</dbReference>
<dbReference type="Proteomes" id="UP000198670">
    <property type="component" value="Unassembled WGS sequence"/>
</dbReference>
<keyword evidence="5" id="KW-0804">Transcription</keyword>
<dbReference type="InterPro" id="IPR013325">
    <property type="entry name" value="RNA_pol_sigma_r2"/>
</dbReference>
<keyword evidence="4" id="KW-0238">DNA-binding</keyword>
<name>A0A1I3FZ05_9SPHI</name>
<dbReference type="Pfam" id="PF08281">
    <property type="entry name" value="Sigma70_r4_2"/>
    <property type="match status" value="1"/>
</dbReference>
<evidence type="ECO:0000256" key="5">
    <source>
        <dbReference type="ARBA" id="ARBA00023163"/>
    </source>
</evidence>
<dbReference type="PANTHER" id="PTHR43133">
    <property type="entry name" value="RNA POLYMERASE ECF-TYPE SIGMA FACTO"/>
    <property type="match status" value="1"/>
</dbReference>
<sequence>MNAGDYHHLSLLKKGRQQGLRYFMQRHMRALTYFAQNLVNDTAVAEEIVQDCFVKVWESRERFVSIENIKAFLYIATRNACINHLNASATKRQAQSEELSEGLPIPDNDILTRMIHAETITRIHAELDRLPPQQATVFRLSYFEGFTTDEICRTLGISNNAVFLARSRATQALRLIFKGKGLPYLLFIFFIF</sequence>
<reference evidence="8 9" key="1">
    <citation type="submission" date="2016-10" db="EMBL/GenBank/DDBJ databases">
        <authorList>
            <person name="de Groot N.N."/>
        </authorList>
    </citation>
    <scope>NUCLEOTIDE SEQUENCE [LARGE SCALE GENOMIC DNA]</scope>
    <source>
        <strain evidence="8 9">RK1</strain>
    </source>
</reference>
<dbReference type="CDD" id="cd06171">
    <property type="entry name" value="Sigma70_r4"/>
    <property type="match status" value="1"/>
</dbReference>
<keyword evidence="2" id="KW-0805">Transcription regulation</keyword>
<dbReference type="InterPro" id="IPR007627">
    <property type="entry name" value="RNA_pol_sigma70_r2"/>
</dbReference>
<accession>A0A1I3FZ05</accession>
<dbReference type="STRING" id="1477437.SAMN05444682_102563"/>
<keyword evidence="9" id="KW-1185">Reference proteome</keyword>
<evidence type="ECO:0000313" key="9">
    <source>
        <dbReference type="Proteomes" id="UP000198670"/>
    </source>
</evidence>
<protein>
    <submittedName>
        <fullName evidence="8">RNA polymerase sigma-70 factor, ECF subfamily</fullName>
    </submittedName>
</protein>
<dbReference type="InterPro" id="IPR014284">
    <property type="entry name" value="RNA_pol_sigma-70_dom"/>
</dbReference>
<organism evidence="8 9">
    <name type="scientific">Parapedobacter indicus</name>
    <dbReference type="NCBI Taxonomy" id="1477437"/>
    <lineage>
        <taxon>Bacteria</taxon>
        <taxon>Pseudomonadati</taxon>
        <taxon>Bacteroidota</taxon>
        <taxon>Sphingobacteriia</taxon>
        <taxon>Sphingobacteriales</taxon>
        <taxon>Sphingobacteriaceae</taxon>
        <taxon>Parapedobacter</taxon>
    </lineage>
</organism>
<dbReference type="OrthoDB" id="9780326at2"/>
<dbReference type="RefSeq" id="WP_090625704.1">
    <property type="nucleotide sequence ID" value="NZ_FOQO01000002.1"/>
</dbReference>
<gene>
    <name evidence="8" type="ORF">SAMN05444682_102563</name>
</gene>
<feature type="domain" description="RNA polymerase sigma-70 region 2" evidence="6">
    <location>
        <begin position="24"/>
        <end position="86"/>
    </location>
</feature>
<feature type="domain" description="RNA polymerase sigma factor 70 region 4 type 2" evidence="7">
    <location>
        <begin position="122"/>
        <end position="172"/>
    </location>
</feature>
<proteinExistence type="inferred from homology"/>
<dbReference type="Pfam" id="PF04542">
    <property type="entry name" value="Sigma70_r2"/>
    <property type="match status" value="1"/>
</dbReference>
<evidence type="ECO:0000259" key="7">
    <source>
        <dbReference type="Pfam" id="PF08281"/>
    </source>
</evidence>
<dbReference type="SUPFAM" id="SSF88659">
    <property type="entry name" value="Sigma3 and sigma4 domains of RNA polymerase sigma factors"/>
    <property type="match status" value="1"/>
</dbReference>
<dbReference type="InterPro" id="IPR039425">
    <property type="entry name" value="RNA_pol_sigma-70-like"/>
</dbReference>
<dbReference type="Gene3D" id="1.10.1740.10">
    <property type="match status" value="1"/>
</dbReference>
<evidence type="ECO:0000256" key="4">
    <source>
        <dbReference type="ARBA" id="ARBA00023125"/>
    </source>
</evidence>
<dbReference type="AlphaFoldDB" id="A0A1I3FZ05"/>
<dbReference type="GO" id="GO:0003677">
    <property type="term" value="F:DNA binding"/>
    <property type="evidence" value="ECO:0007669"/>
    <property type="project" value="UniProtKB-KW"/>
</dbReference>
<dbReference type="GO" id="GO:0016987">
    <property type="term" value="F:sigma factor activity"/>
    <property type="evidence" value="ECO:0007669"/>
    <property type="project" value="UniProtKB-KW"/>
</dbReference>
<dbReference type="EMBL" id="FOQO01000002">
    <property type="protein sequence ID" value="SFI16424.1"/>
    <property type="molecule type" value="Genomic_DNA"/>
</dbReference>
<dbReference type="PANTHER" id="PTHR43133:SF8">
    <property type="entry name" value="RNA POLYMERASE SIGMA FACTOR HI_1459-RELATED"/>
    <property type="match status" value="1"/>
</dbReference>
<evidence type="ECO:0000259" key="6">
    <source>
        <dbReference type="Pfam" id="PF04542"/>
    </source>
</evidence>
<dbReference type="InterPro" id="IPR013324">
    <property type="entry name" value="RNA_pol_sigma_r3/r4-like"/>
</dbReference>
<evidence type="ECO:0000256" key="1">
    <source>
        <dbReference type="ARBA" id="ARBA00010641"/>
    </source>
</evidence>
<evidence type="ECO:0000313" key="8">
    <source>
        <dbReference type="EMBL" id="SFI16424.1"/>
    </source>
</evidence>
<dbReference type="SUPFAM" id="SSF88946">
    <property type="entry name" value="Sigma2 domain of RNA polymerase sigma factors"/>
    <property type="match status" value="1"/>
</dbReference>
<evidence type="ECO:0000256" key="3">
    <source>
        <dbReference type="ARBA" id="ARBA00023082"/>
    </source>
</evidence>
<keyword evidence="3" id="KW-0731">Sigma factor</keyword>
<evidence type="ECO:0000256" key="2">
    <source>
        <dbReference type="ARBA" id="ARBA00023015"/>
    </source>
</evidence>